<keyword evidence="6" id="KW-0695">RNA-directed DNA polymerase</keyword>
<dbReference type="InterPro" id="IPR036397">
    <property type="entry name" value="RNaseH_sf"/>
</dbReference>
<gene>
    <name evidence="10" type="ORF">KK1_032513</name>
</gene>
<dbReference type="Pfam" id="PF17921">
    <property type="entry name" value="Integrase_H2C2"/>
    <property type="match status" value="1"/>
</dbReference>
<evidence type="ECO:0000256" key="6">
    <source>
        <dbReference type="ARBA" id="ARBA00022918"/>
    </source>
</evidence>
<keyword evidence="2" id="KW-0548">Nucleotidyltransferase</keyword>
<dbReference type="CDD" id="cd09279">
    <property type="entry name" value="RNase_HI_like"/>
    <property type="match status" value="1"/>
</dbReference>
<dbReference type="Gramene" id="C.cajan_31824.t">
    <property type="protein sequence ID" value="C.cajan_31824.t"/>
    <property type="gene ID" value="C.cajan_31824"/>
</dbReference>
<keyword evidence="11" id="KW-1185">Reference proteome</keyword>
<dbReference type="PANTHER" id="PTHR48475">
    <property type="entry name" value="RIBONUCLEASE H"/>
    <property type="match status" value="1"/>
</dbReference>
<dbReference type="EMBL" id="KQ483574">
    <property type="protein sequence ID" value="KYP45950.1"/>
    <property type="molecule type" value="Genomic_DNA"/>
</dbReference>
<dbReference type="PANTHER" id="PTHR48475:SF2">
    <property type="entry name" value="RIBONUCLEASE H"/>
    <property type="match status" value="1"/>
</dbReference>
<evidence type="ECO:0000259" key="9">
    <source>
        <dbReference type="PROSITE" id="PS50994"/>
    </source>
</evidence>
<dbReference type="Gene3D" id="3.10.10.10">
    <property type="entry name" value="HIV Type 1 Reverse Transcriptase, subunit A, domain 1"/>
    <property type="match status" value="1"/>
</dbReference>
<dbReference type="Gene3D" id="1.10.340.70">
    <property type="match status" value="1"/>
</dbReference>
<evidence type="ECO:0000313" key="11">
    <source>
        <dbReference type="Proteomes" id="UP000075243"/>
    </source>
</evidence>
<feature type="region of interest" description="Disordered" evidence="7">
    <location>
        <begin position="43"/>
        <end position="73"/>
    </location>
</feature>
<feature type="domain" description="RNase H type-1" evidence="8">
    <location>
        <begin position="406"/>
        <end position="546"/>
    </location>
</feature>
<keyword evidence="3" id="KW-0540">Nuclease</keyword>
<evidence type="ECO:0000256" key="1">
    <source>
        <dbReference type="ARBA" id="ARBA00022679"/>
    </source>
</evidence>
<dbReference type="InterPro" id="IPR043502">
    <property type="entry name" value="DNA/RNA_pol_sf"/>
</dbReference>
<keyword evidence="4" id="KW-0255">Endonuclease</keyword>
<dbReference type="Pfam" id="PF00665">
    <property type="entry name" value="rve"/>
    <property type="match status" value="1"/>
</dbReference>
<dbReference type="Gene3D" id="3.30.70.270">
    <property type="match status" value="1"/>
</dbReference>
<dbReference type="Gene3D" id="3.30.420.10">
    <property type="entry name" value="Ribonuclease H-like superfamily/Ribonuclease H"/>
    <property type="match status" value="2"/>
</dbReference>
<dbReference type="Proteomes" id="UP000075243">
    <property type="component" value="Unassembled WGS sequence"/>
</dbReference>
<dbReference type="GO" id="GO:0003676">
    <property type="term" value="F:nucleic acid binding"/>
    <property type="evidence" value="ECO:0007669"/>
    <property type="project" value="InterPro"/>
</dbReference>
<evidence type="ECO:0000256" key="2">
    <source>
        <dbReference type="ARBA" id="ARBA00022695"/>
    </source>
</evidence>
<dbReference type="AlphaFoldDB" id="A0A151RTT0"/>
<organism evidence="10 11">
    <name type="scientific">Cajanus cajan</name>
    <name type="common">Pigeon pea</name>
    <name type="synonym">Cajanus indicus</name>
    <dbReference type="NCBI Taxonomy" id="3821"/>
    <lineage>
        <taxon>Eukaryota</taxon>
        <taxon>Viridiplantae</taxon>
        <taxon>Streptophyta</taxon>
        <taxon>Embryophyta</taxon>
        <taxon>Tracheophyta</taxon>
        <taxon>Spermatophyta</taxon>
        <taxon>Magnoliopsida</taxon>
        <taxon>eudicotyledons</taxon>
        <taxon>Gunneridae</taxon>
        <taxon>Pentapetalae</taxon>
        <taxon>rosids</taxon>
        <taxon>fabids</taxon>
        <taxon>Fabales</taxon>
        <taxon>Fabaceae</taxon>
        <taxon>Papilionoideae</taxon>
        <taxon>50 kb inversion clade</taxon>
        <taxon>NPAAA clade</taxon>
        <taxon>indigoferoid/millettioid clade</taxon>
        <taxon>Phaseoleae</taxon>
        <taxon>Cajanus</taxon>
    </lineage>
</organism>
<dbReference type="GO" id="GO:0003964">
    <property type="term" value="F:RNA-directed DNA polymerase activity"/>
    <property type="evidence" value="ECO:0007669"/>
    <property type="project" value="UniProtKB-KW"/>
</dbReference>
<dbReference type="Pfam" id="PF13456">
    <property type="entry name" value="RVT_3"/>
    <property type="match status" value="1"/>
</dbReference>
<dbReference type="InterPro" id="IPR043128">
    <property type="entry name" value="Rev_trsase/Diguanyl_cyclase"/>
</dbReference>
<dbReference type="PROSITE" id="PS50879">
    <property type="entry name" value="RNASE_H_1"/>
    <property type="match status" value="1"/>
</dbReference>
<dbReference type="SUPFAM" id="SSF56672">
    <property type="entry name" value="DNA/RNA polymerases"/>
    <property type="match status" value="1"/>
</dbReference>
<dbReference type="CDD" id="cd01647">
    <property type="entry name" value="RT_LTR"/>
    <property type="match status" value="1"/>
</dbReference>
<dbReference type="InterPro" id="IPR000477">
    <property type="entry name" value="RT_dom"/>
</dbReference>
<evidence type="ECO:0000256" key="3">
    <source>
        <dbReference type="ARBA" id="ARBA00022722"/>
    </source>
</evidence>
<accession>A0A151RTT0</accession>
<evidence type="ECO:0000259" key="8">
    <source>
        <dbReference type="PROSITE" id="PS50879"/>
    </source>
</evidence>
<evidence type="ECO:0000256" key="4">
    <source>
        <dbReference type="ARBA" id="ARBA00022759"/>
    </source>
</evidence>
<dbReference type="SUPFAM" id="SSF53098">
    <property type="entry name" value="Ribonuclease H-like"/>
    <property type="match status" value="2"/>
</dbReference>
<keyword evidence="1" id="KW-0808">Transferase</keyword>
<dbReference type="InterPro" id="IPR012337">
    <property type="entry name" value="RNaseH-like_sf"/>
</dbReference>
<name>A0A151RTT0_CAJCA</name>
<dbReference type="InterPro" id="IPR001584">
    <property type="entry name" value="Integrase_cat-core"/>
</dbReference>
<protein>
    <submittedName>
        <fullName evidence="10">Transposon Ty3-I Gag-Pol polyprotein</fullName>
    </submittedName>
</protein>
<dbReference type="InterPro" id="IPR041373">
    <property type="entry name" value="RT_RNaseH"/>
</dbReference>
<feature type="compositionally biased region" description="Basic and acidic residues" evidence="7">
    <location>
        <begin position="43"/>
        <end position="68"/>
    </location>
</feature>
<dbReference type="Pfam" id="PF17917">
    <property type="entry name" value="RT_RNaseH"/>
    <property type="match status" value="1"/>
</dbReference>
<dbReference type="PROSITE" id="PS50994">
    <property type="entry name" value="INTEGRASE"/>
    <property type="match status" value="1"/>
</dbReference>
<evidence type="ECO:0000313" key="10">
    <source>
        <dbReference type="EMBL" id="KYP45950.1"/>
    </source>
</evidence>
<sequence>MKFPGHDGKIISIRANQQVARQCYAESLETVSPSEQRKNDLTALAHTDHEEITNLDPRSDTHDERPSPVDELDDLQIGKLPRQTTKISRQLTPELRQQLQAEILKNADLFAWSSADMPGIDVDFICHRLAIHKEAKPVAQRKRKVGGERREAVMVKTQKLLNAGFIREVRYTTWLANMVLVKKHSGKWRMCVDYTDLNKACPKDSYPLPSIDRLRLMDKVFHHQIGRNLEVYVDDMVVKTISATNHASDLAEVFAQIRKHNMRLNPEKCVFGVQGGKFLGFMITSRGIEANPEKCKAIIQMQSPQTVKEVQRLSGRLVSYQMIEKLAFALVTAARRLRPYFQSHQVVFKTDYPIKQILRKPELAGRMIAWSIELSEFGIQYENCGPLKAQCLADFVAELTPTTTEESQTWTLHVDGSSNSKGGGACIILEGPNQVTLEQSLKFGFKVTNNQAEYEALLAGLRLAHDLGARRVNCNSDSKLMISSFDEFSIKHVPREQNARADLLSKLVSTKWPGQHRTIIQETLHSPSLDDKIVNVNDKEERGWMADIWNHLKEGTLPKDKDEARKVRMRSAKFIIIDDELFKRGISTPLLKCLTTSQATYVVEEIHQGICGMHSGARSMAARVLRAGYYWPTLKSDCQNYIQKCKECQHFGNTHRQPPEAFHHMMSAWPFSQWGMDILGKFLLVAIDYFTKWIEACPLAKITTKNVWKFTWKNIVYRFGIPHTIITDNGRQFIAEEFENFLQELGIKHLPTSVEHPQTNGQVEAANKVILQELKNWPDMLPSILWAYHCTPQSTTQETPYRITYGADAMIPVEVGEASHRCQVFNNEQNAQELAADLDLVDELRDEAQIHEEACKLRASRRYNSRVKPRSFRAGDLVWRLLGEARKDMSDGKLAPTWGGPFRVTEDLENGAYRLEELSKKPIPRTWNATHLKFYFS</sequence>
<feature type="domain" description="Integrase catalytic" evidence="9">
    <location>
        <begin position="666"/>
        <end position="820"/>
    </location>
</feature>
<dbReference type="Pfam" id="PF00078">
    <property type="entry name" value="RVT_1"/>
    <property type="match status" value="1"/>
</dbReference>
<dbReference type="GO" id="GO:0015074">
    <property type="term" value="P:DNA integration"/>
    <property type="evidence" value="ECO:0007669"/>
    <property type="project" value="InterPro"/>
</dbReference>
<keyword evidence="5" id="KW-0378">Hydrolase</keyword>
<evidence type="ECO:0000256" key="7">
    <source>
        <dbReference type="SAM" id="MobiDB-lite"/>
    </source>
</evidence>
<reference evidence="10" key="1">
    <citation type="journal article" date="2012" name="Nat. Biotechnol.">
        <title>Draft genome sequence of pigeonpea (Cajanus cajan), an orphan legume crop of resource-poor farmers.</title>
        <authorList>
            <person name="Varshney R.K."/>
            <person name="Chen W."/>
            <person name="Li Y."/>
            <person name="Bharti A.K."/>
            <person name="Saxena R.K."/>
            <person name="Schlueter J.A."/>
            <person name="Donoghue M.T."/>
            <person name="Azam S."/>
            <person name="Fan G."/>
            <person name="Whaley A.M."/>
            <person name="Farmer A.D."/>
            <person name="Sheridan J."/>
            <person name="Iwata A."/>
            <person name="Tuteja R."/>
            <person name="Penmetsa R.V."/>
            <person name="Wu W."/>
            <person name="Upadhyaya H.D."/>
            <person name="Yang S.P."/>
            <person name="Shah T."/>
            <person name="Saxena K.B."/>
            <person name="Michael T."/>
            <person name="McCombie W.R."/>
            <person name="Yang B."/>
            <person name="Zhang G."/>
            <person name="Yang H."/>
            <person name="Wang J."/>
            <person name="Spillane C."/>
            <person name="Cook D.R."/>
            <person name="May G.D."/>
            <person name="Xu X."/>
            <person name="Jackson S.A."/>
        </authorList>
    </citation>
    <scope>NUCLEOTIDE SEQUENCE [LARGE SCALE GENOMIC DNA]</scope>
</reference>
<dbReference type="GO" id="GO:0004523">
    <property type="term" value="F:RNA-DNA hybrid ribonuclease activity"/>
    <property type="evidence" value="ECO:0007669"/>
    <property type="project" value="InterPro"/>
</dbReference>
<dbReference type="InterPro" id="IPR041588">
    <property type="entry name" value="Integrase_H2C2"/>
</dbReference>
<evidence type="ECO:0000256" key="5">
    <source>
        <dbReference type="ARBA" id="ARBA00022801"/>
    </source>
</evidence>
<proteinExistence type="predicted"/>
<dbReference type="InterPro" id="IPR002156">
    <property type="entry name" value="RNaseH_domain"/>
</dbReference>